<dbReference type="AlphaFoldDB" id="A0A087TG35"/>
<dbReference type="EMBL" id="KK115058">
    <property type="protein sequence ID" value="KFM64074.1"/>
    <property type="molecule type" value="Genomic_DNA"/>
</dbReference>
<protein>
    <submittedName>
        <fullName evidence="2">Uncharacterized protein</fullName>
    </submittedName>
</protein>
<accession>A0A087TG35</accession>
<gene>
    <name evidence="2" type="ORF">X975_00389</name>
</gene>
<feature type="compositionally biased region" description="Basic and acidic residues" evidence="1">
    <location>
        <begin position="40"/>
        <end position="53"/>
    </location>
</feature>
<proteinExistence type="predicted"/>
<reference evidence="2 3" key="1">
    <citation type="submission" date="2013-11" db="EMBL/GenBank/DDBJ databases">
        <title>Genome sequencing of Stegodyphus mimosarum.</title>
        <authorList>
            <person name="Bechsgaard J."/>
        </authorList>
    </citation>
    <scope>NUCLEOTIDE SEQUENCE [LARGE SCALE GENOMIC DNA]</scope>
</reference>
<evidence type="ECO:0000313" key="2">
    <source>
        <dbReference type="EMBL" id="KFM64074.1"/>
    </source>
</evidence>
<feature type="region of interest" description="Disordered" evidence="1">
    <location>
        <begin position="1"/>
        <end position="56"/>
    </location>
</feature>
<sequence>RKKDPYQGDHRTESLKEEKESQEAEQLPIREDSSSSESPKVVESEKEEKHIAEVSRPSIRTTVEELKDLLKIEELPRRNNVNHNPSEDQKLR</sequence>
<dbReference type="Proteomes" id="UP000054359">
    <property type="component" value="Unassembled WGS sequence"/>
</dbReference>
<evidence type="ECO:0000313" key="3">
    <source>
        <dbReference type="Proteomes" id="UP000054359"/>
    </source>
</evidence>
<feature type="non-terminal residue" evidence="2">
    <location>
        <position position="92"/>
    </location>
</feature>
<name>A0A087TG35_STEMI</name>
<feature type="compositionally biased region" description="Basic and acidic residues" evidence="1">
    <location>
        <begin position="1"/>
        <end position="33"/>
    </location>
</feature>
<feature type="non-terminal residue" evidence="2">
    <location>
        <position position="1"/>
    </location>
</feature>
<organism evidence="2 3">
    <name type="scientific">Stegodyphus mimosarum</name>
    <name type="common">African social velvet spider</name>
    <dbReference type="NCBI Taxonomy" id="407821"/>
    <lineage>
        <taxon>Eukaryota</taxon>
        <taxon>Metazoa</taxon>
        <taxon>Ecdysozoa</taxon>
        <taxon>Arthropoda</taxon>
        <taxon>Chelicerata</taxon>
        <taxon>Arachnida</taxon>
        <taxon>Araneae</taxon>
        <taxon>Araneomorphae</taxon>
        <taxon>Entelegynae</taxon>
        <taxon>Eresoidea</taxon>
        <taxon>Eresidae</taxon>
        <taxon>Stegodyphus</taxon>
    </lineage>
</organism>
<evidence type="ECO:0000256" key="1">
    <source>
        <dbReference type="SAM" id="MobiDB-lite"/>
    </source>
</evidence>
<keyword evidence="3" id="KW-1185">Reference proteome</keyword>